<sequence length="45" mass="4664">MCPSDPSAGRGVELCKMCPSDPSAGRGVKLCSGWGPLLTESLIRT</sequence>
<evidence type="ECO:0000313" key="1">
    <source>
        <dbReference type="EMBL" id="JAI06492.1"/>
    </source>
</evidence>
<reference evidence="1" key="1">
    <citation type="submission" date="2014-11" db="EMBL/GenBank/DDBJ databases">
        <authorList>
            <person name="Amaro Gonzalez C."/>
        </authorList>
    </citation>
    <scope>NUCLEOTIDE SEQUENCE</scope>
</reference>
<protein>
    <submittedName>
        <fullName evidence="1">Uncharacterized protein</fullName>
    </submittedName>
</protein>
<accession>A0A0E9XVP5</accession>
<proteinExistence type="predicted"/>
<dbReference type="EMBL" id="GBXM01002086">
    <property type="protein sequence ID" value="JAI06492.1"/>
    <property type="molecule type" value="Transcribed_RNA"/>
</dbReference>
<reference evidence="1" key="2">
    <citation type="journal article" date="2015" name="Fish Shellfish Immunol.">
        <title>Early steps in the European eel (Anguilla anguilla)-Vibrio vulnificus interaction in the gills: Role of the RtxA13 toxin.</title>
        <authorList>
            <person name="Callol A."/>
            <person name="Pajuelo D."/>
            <person name="Ebbesson L."/>
            <person name="Teles M."/>
            <person name="MacKenzie S."/>
            <person name="Amaro C."/>
        </authorList>
    </citation>
    <scope>NUCLEOTIDE SEQUENCE</scope>
</reference>
<organism evidence="1">
    <name type="scientific">Anguilla anguilla</name>
    <name type="common">European freshwater eel</name>
    <name type="synonym">Muraena anguilla</name>
    <dbReference type="NCBI Taxonomy" id="7936"/>
    <lineage>
        <taxon>Eukaryota</taxon>
        <taxon>Metazoa</taxon>
        <taxon>Chordata</taxon>
        <taxon>Craniata</taxon>
        <taxon>Vertebrata</taxon>
        <taxon>Euteleostomi</taxon>
        <taxon>Actinopterygii</taxon>
        <taxon>Neopterygii</taxon>
        <taxon>Teleostei</taxon>
        <taxon>Anguilliformes</taxon>
        <taxon>Anguillidae</taxon>
        <taxon>Anguilla</taxon>
    </lineage>
</organism>
<dbReference type="AlphaFoldDB" id="A0A0E9XVP5"/>
<name>A0A0E9XVP5_ANGAN</name>